<dbReference type="OrthoDB" id="5428693at2759"/>
<feature type="region of interest" description="Disordered" evidence="1">
    <location>
        <begin position="67"/>
        <end position="96"/>
    </location>
</feature>
<proteinExistence type="predicted"/>
<gene>
    <name evidence="2" type="ORF">FN846DRAFT_986117</name>
</gene>
<evidence type="ECO:0000313" key="2">
    <source>
        <dbReference type="EMBL" id="KAA8903045.1"/>
    </source>
</evidence>
<dbReference type="Gene3D" id="1.10.10.60">
    <property type="entry name" value="Homeodomain-like"/>
    <property type="match status" value="1"/>
</dbReference>
<organism evidence="2 3">
    <name type="scientific">Sphaerosporella brunnea</name>
    <dbReference type="NCBI Taxonomy" id="1250544"/>
    <lineage>
        <taxon>Eukaryota</taxon>
        <taxon>Fungi</taxon>
        <taxon>Dikarya</taxon>
        <taxon>Ascomycota</taxon>
        <taxon>Pezizomycotina</taxon>
        <taxon>Pezizomycetes</taxon>
        <taxon>Pezizales</taxon>
        <taxon>Pyronemataceae</taxon>
        <taxon>Sphaerosporella</taxon>
    </lineage>
</organism>
<evidence type="ECO:0000256" key="1">
    <source>
        <dbReference type="SAM" id="MobiDB-lite"/>
    </source>
</evidence>
<feature type="region of interest" description="Disordered" evidence="1">
    <location>
        <begin position="1"/>
        <end position="52"/>
    </location>
</feature>
<dbReference type="SUPFAM" id="SSF46689">
    <property type="entry name" value="Homeodomain-like"/>
    <property type="match status" value="1"/>
</dbReference>
<dbReference type="InParanoid" id="A0A5J5ETY9"/>
<evidence type="ECO:0008006" key="4">
    <source>
        <dbReference type="Google" id="ProtNLM"/>
    </source>
</evidence>
<evidence type="ECO:0000313" key="3">
    <source>
        <dbReference type="Proteomes" id="UP000326924"/>
    </source>
</evidence>
<dbReference type="Proteomes" id="UP000326924">
    <property type="component" value="Unassembled WGS sequence"/>
</dbReference>
<dbReference type="AlphaFoldDB" id="A0A5J5ETY9"/>
<comment type="caution">
    <text evidence="2">The sequence shown here is derived from an EMBL/GenBank/DDBJ whole genome shotgun (WGS) entry which is preliminary data.</text>
</comment>
<reference evidence="2 3" key="1">
    <citation type="submission" date="2019-09" db="EMBL/GenBank/DDBJ databases">
        <title>Draft genome of the ectomycorrhizal ascomycete Sphaerosporella brunnea.</title>
        <authorList>
            <consortium name="DOE Joint Genome Institute"/>
            <person name="Benucci G.M."/>
            <person name="Marozzi G."/>
            <person name="Antonielli L."/>
            <person name="Sanchez S."/>
            <person name="Marco P."/>
            <person name="Wang X."/>
            <person name="Falini L.B."/>
            <person name="Barry K."/>
            <person name="Haridas S."/>
            <person name="Lipzen A."/>
            <person name="Labutti K."/>
            <person name="Grigoriev I.V."/>
            <person name="Murat C."/>
            <person name="Martin F."/>
            <person name="Albertini E."/>
            <person name="Donnini D."/>
            <person name="Bonito G."/>
        </authorList>
    </citation>
    <scope>NUCLEOTIDE SEQUENCE [LARGE SCALE GENOMIC DNA]</scope>
    <source>
        <strain evidence="2 3">Sb_GMNB300</strain>
    </source>
</reference>
<name>A0A5J5ETY9_9PEZI</name>
<feature type="compositionally biased region" description="Basic and acidic residues" evidence="1">
    <location>
        <begin position="1"/>
        <end position="11"/>
    </location>
</feature>
<dbReference type="InterPro" id="IPR009057">
    <property type="entry name" value="Homeodomain-like_sf"/>
</dbReference>
<sequence length="268" mass="31154">MDAEEVLREVSEAESTAGEELPATELSSSPPHTPIAKQKTLPRDPEAMLNPTEHLELAHLQELNPNIEIVNPPPSQKHPRWYEHKEPAQTAKKRRTTTREDRIEALEFEHNARQWELNNDGPMLLSPYGVLCAHSAPGEMVLHPISRRYAAEILGYDESQLRKWSKEEEKILHGKKGGKRIGSGRKSQWPKMEERLAEMWRKRVHEGLETRRKWFDRHAIEIFEEEYPDEVRVVDGKKFYGCCFSDGWFNGFKSRHGVEIHPLQLLEE</sequence>
<keyword evidence="3" id="KW-1185">Reference proteome</keyword>
<accession>A0A5J5ETY9</accession>
<protein>
    <recommendedName>
        <fullName evidence="4">HTH CENPB-type domain-containing protein</fullName>
    </recommendedName>
</protein>
<dbReference type="EMBL" id="VXIS01000123">
    <property type="protein sequence ID" value="KAA8903045.1"/>
    <property type="molecule type" value="Genomic_DNA"/>
</dbReference>